<evidence type="ECO:0000313" key="6">
    <source>
        <dbReference type="Proteomes" id="UP000194204"/>
    </source>
</evidence>
<comment type="similarity">
    <text evidence="1">Belongs to the phage antitermination Q type 1 family.</text>
</comment>
<dbReference type="AlphaFoldDB" id="A0A1Y2SFF0"/>
<dbReference type="OrthoDB" id="6473838at2"/>
<evidence type="ECO:0000256" key="2">
    <source>
        <dbReference type="ARBA" id="ARBA00023015"/>
    </source>
</evidence>
<keyword evidence="3" id="KW-0238">DNA-binding</keyword>
<accession>A0A1Y2SFF0</accession>
<dbReference type="Pfam" id="PF06530">
    <property type="entry name" value="Phage_antitermQ"/>
    <property type="match status" value="1"/>
</dbReference>
<evidence type="ECO:0000256" key="4">
    <source>
        <dbReference type="ARBA" id="ARBA00023163"/>
    </source>
</evidence>
<reference evidence="5 6" key="1">
    <citation type="submission" date="2017-01" db="EMBL/GenBank/DDBJ databases">
        <title>Deconstructing symbiosis and pathogenesis requirements using a combined genomic-metabolomic approach.</title>
        <authorList>
            <person name="Tobias N.J."/>
            <person name="Wolff H."/>
            <person name="Djahanschiri B."/>
            <person name="Ebersberger I."/>
            <person name="Bode H.B."/>
        </authorList>
    </citation>
    <scope>NUCLEOTIDE SEQUENCE [LARGE SCALE GENOMIC DNA]</scope>
    <source>
        <strain evidence="5 6">DSM 4764</strain>
    </source>
</reference>
<evidence type="ECO:0000256" key="3">
    <source>
        <dbReference type="ARBA" id="ARBA00023125"/>
    </source>
</evidence>
<dbReference type="STRING" id="40578.Xbed_03452"/>
<evidence type="ECO:0000313" key="5">
    <source>
        <dbReference type="EMBL" id="OTA16525.1"/>
    </source>
</evidence>
<name>A0A1Y2SFF0_9GAMM</name>
<proteinExistence type="inferred from homology"/>
<gene>
    <name evidence="5" type="ORF">Xbed_03452</name>
</gene>
<dbReference type="Proteomes" id="UP000194204">
    <property type="component" value="Unassembled WGS sequence"/>
</dbReference>
<sequence length="165" mass="19267">MSYSGEKELTKEQFDWVDSWLNLWGAWVYSGRLDRRQFNMIYKFMQGVEPDKDMSRPMCSDDDGMLISQVVDSVIATDAQAYGILLSYYAHCLSKHAISSYYHEVAKPRKMQTRGGNKFRKPSFGTCRNEVDEKLKAAQWLIYFPLRTAMNERKHVAKIQKIAEF</sequence>
<dbReference type="InterPro" id="IPR010534">
    <property type="entry name" value="Phage_933W_GpQ"/>
</dbReference>
<dbReference type="EMBL" id="MUBK01000042">
    <property type="protein sequence ID" value="OTA16525.1"/>
    <property type="molecule type" value="Genomic_DNA"/>
</dbReference>
<dbReference type="GO" id="GO:0060567">
    <property type="term" value="P:negative regulation of termination of DNA-templated transcription"/>
    <property type="evidence" value="ECO:0007669"/>
    <property type="project" value="InterPro"/>
</dbReference>
<keyword evidence="2" id="KW-0805">Transcription regulation</keyword>
<protein>
    <submittedName>
        <fullName evidence="5">Antiterminator</fullName>
    </submittedName>
</protein>
<evidence type="ECO:0000256" key="1">
    <source>
        <dbReference type="ARBA" id="ARBA00010234"/>
    </source>
</evidence>
<organism evidence="5 6">
    <name type="scientific">Xenorhabdus beddingii</name>
    <dbReference type="NCBI Taxonomy" id="40578"/>
    <lineage>
        <taxon>Bacteria</taxon>
        <taxon>Pseudomonadati</taxon>
        <taxon>Pseudomonadota</taxon>
        <taxon>Gammaproteobacteria</taxon>
        <taxon>Enterobacterales</taxon>
        <taxon>Morganellaceae</taxon>
        <taxon>Xenorhabdus</taxon>
    </lineage>
</organism>
<comment type="caution">
    <text evidence="5">The sequence shown here is derived from an EMBL/GenBank/DDBJ whole genome shotgun (WGS) entry which is preliminary data.</text>
</comment>
<keyword evidence="6" id="KW-1185">Reference proteome</keyword>
<dbReference type="RefSeq" id="WP_086114068.1">
    <property type="nucleotide sequence ID" value="NZ_CAWNHF010000148.1"/>
</dbReference>
<keyword evidence="4" id="KW-0804">Transcription</keyword>
<dbReference type="GO" id="GO:0003677">
    <property type="term" value="F:DNA binding"/>
    <property type="evidence" value="ECO:0007669"/>
    <property type="project" value="UniProtKB-KW"/>
</dbReference>